<dbReference type="AlphaFoldDB" id="A0A4D4J7L7"/>
<dbReference type="EMBL" id="BJFL01000008">
    <property type="protein sequence ID" value="GDY30658.1"/>
    <property type="molecule type" value="Genomic_DNA"/>
</dbReference>
<comment type="caution">
    <text evidence="1">The sequence shown here is derived from an EMBL/GenBank/DDBJ whole genome shotgun (WGS) entry which is preliminary data.</text>
</comment>
<proteinExistence type="predicted"/>
<evidence type="ECO:0000313" key="2">
    <source>
        <dbReference type="Proteomes" id="UP000298860"/>
    </source>
</evidence>
<name>A0A4D4J7L7_9PSEU</name>
<keyword evidence="2" id="KW-1185">Reference proteome</keyword>
<dbReference type="Proteomes" id="UP000298860">
    <property type="component" value="Unassembled WGS sequence"/>
</dbReference>
<dbReference type="GO" id="GO:0016491">
    <property type="term" value="F:oxidoreductase activity"/>
    <property type="evidence" value="ECO:0007669"/>
    <property type="project" value="InterPro"/>
</dbReference>
<evidence type="ECO:0008006" key="3">
    <source>
        <dbReference type="Google" id="ProtNLM"/>
    </source>
</evidence>
<dbReference type="InterPro" id="IPR012348">
    <property type="entry name" value="RNR-like"/>
</dbReference>
<dbReference type="Gene3D" id="1.10.620.20">
    <property type="entry name" value="Ribonucleotide Reductase, subunit A"/>
    <property type="match status" value="1"/>
</dbReference>
<evidence type="ECO:0000313" key="1">
    <source>
        <dbReference type="EMBL" id="GDY30658.1"/>
    </source>
</evidence>
<reference evidence="2" key="1">
    <citation type="submission" date="2019-04" db="EMBL/GenBank/DDBJ databases">
        <title>Draft genome sequence of Pseudonocardiaceae bacterium SL3-2-4.</title>
        <authorList>
            <person name="Ningsih F."/>
            <person name="Yokota A."/>
            <person name="Sakai Y."/>
            <person name="Nanatani K."/>
            <person name="Yabe S."/>
            <person name="Oetari A."/>
            <person name="Sjamsuridzal W."/>
        </authorList>
    </citation>
    <scope>NUCLEOTIDE SEQUENCE [LARGE SCALE GENOMIC DNA]</scope>
    <source>
        <strain evidence="2">SL3-2-4</strain>
    </source>
</reference>
<protein>
    <recommendedName>
        <fullName evidence="3">Diiron oxygenase</fullName>
    </recommendedName>
</protein>
<gene>
    <name evidence="1" type="ORF">GTS_22910</name>
</gene>
<accession>A0A4D4J7L7</accession>
<sequence>MPNDKRLPEGIRETVADHADDETKHHAYFSTLLRYLWPAMTRQEQELAGPYIPRLIFAFLEPDYPSIALGLTAAGLNPEEVEQVMTETYTHEIVVEDVRRGAAPTLQYFVEAGALEHNATHEAFQEAGLIP</sequence>
<organism evidence="1 2">
    <name type="scientific">Gandjariella thermophila</name>
    <dbReference type="NCBI Taxonomy" id="1931992"/>
    <lineage>
        <taxon>Bacteria</taxon>
        <taxon>Bacillati</taxon>
        <taxon>Actinomycetota</taxon>
        <taxon>Actinomycetes</taxon>
        <taxon>Pseudonocardiales</taxon>
        <taxon>Pseudonocardiaceae</taxon>
        <taxon>Gandjariella</taxon>
    </lineage>
</organism>